<keyword evidence="3" id="KW-0547">Nucleotide-binding</keyword>
<dbReference type="PANTHER" id="PTHR47976">
    <property type="entry name" value="G-TYPE LECTIN S-RECEPTOR-LIKE SERINE/THREONINE-PROTEIN KINASE SD2-5"/>
    <property type="match status" value="1"/>
</dbReference>
<evidence type="ECO:0000256" key="3">
    <source>
        <dbReference type="ARBA" id="ARBA00022741"/>
    </source>
</evidence>
<dbReference type="Proteomes" id="UP001459277">
    <property type="component" value="Unassembled WGS sequence"/>
</dbReference>
<keyword evidence="2" id="KW-0732">Signal</keyword>
<dbReference type="InterPro" id="IPR001245">
    <property type="entry name" value="Ser-Thr/Tyr_kinase_cat_dom"/>
</dbReference>
<keyword evidence="4" id="KW-0067">ATP-binding</keyword>
<evidence type="ECO:0000256" key="4">
    <source>
        <dbReference type="ARBA" id="ARBA00022840"/>
    </source>
</evidence>
<accession>A0AAW2DVS5</accession>
<protein>
    <recommendedName>
        <fullName evidence="5">Protein kinase domain-containing protein</fullName>
    </recommendedName>
</protein>
<dbReference type="GO" id="GO:0004672">
    <property type="term" value="F:protein kinase activity"/>
    <property type="evidence" value="ECO:0007669"/>
    <property type="project" value="InterPro"/>
</dbReference>
<dbReference type="Gene3D" id="1.10.510.10">
    <property type="entry name" value="Transferase(Phosphotransferase) domain 1"/>
    <property type="match status" value="1"/>
</dbReference>
<reference evidence="6 7" key="1">
    <citation type="submission" date="2024-01" db="EMBL/GenBank/DDBJ databases">
        <title>A telomere-to-telomere, gap-free genome of sweet tea (Lithocarpus litseifolius).</title>
        <authorList>
            <person name="Zhou J."/>
        </authorList>
    </citation>
    <scope>NUCLEOTIDE SEQUENCE [LARGE SCALE GENOMIC DNA]</scope>
    <source>
        <strain evidence="6">Zhou-2022a</strain>
        <tissue evidence="6">Leaf</tissue>
    </source>
</reference>
<dbReference type="AlphaFoldDB" id="A0AAW2DVS5"/>
<evidence type="ECO:0000313" key="6">
    <source>
        <dbReference type="EMBL" id="KAL0014219.1"/>
    </source>
</evidence>
<sequence>MPRYSYDDLQAIMENFNKEFGGGRFGTVFDGALIDGTKVAVKCLERFGKIKQSFLAEVEIIGSIHHLNLVRLVGFCAEKSHRLFVYEYMFNGSLDRWLFHKNPEMLLDWQHRKKIYMRNVGQR</sequence>
<dbReference type="FunFam" id="3.30.200.20:FF:000178">
    <property type="entry name" value="serine/threonine-protein kinase PBS1-like"/>
    <property type="match status" value="1"/>
</dbReference>
<dbReference type="PROSITE" id="PS50011">
    <property type="entry name" value="PROTEIN_KINASE_DOM"/>
    <property type="match status" value="1"/>
</dbReference>
<evidence type="ECO:0000259" key="5">
    <source>
        <dbReference type="PROSITE" id="PS50011"/>
    </source>
</evidence>
<organism evidence="6 7">
    <name type="scientific">Lithocarpus litseifolius</name>
    <dbReference type="NCBI Taxonomy" id="425828"/>
    <lineage>
        <taxon>Eukaryota</taxon>
        <taxon>Viridiplantae</taxon>
        <taxon>Streptophyta</taxon>
        <taxon>Embryophyta</taxon>
        <taxon>Tracheophyta</taxon>
        <taxon>Spermatophyta</taxon>
        <taxon>Magnoliopsida</taxon>
        <taxon>eudicotyledons</taxon>
        <taxon>Gunneridae</taxon>
        <taxon>Pentapetalae</taxon>
        <taxon>rosids</taxon>
        <taxon>fabids</taxon>
        <taxon>Fagales</taxon>
        <taxon>Fagaceae</taxon>
        <taxon>Lithocarpus</taxon>
    </lineage>
</organism>
<dbReference type="GO" id="GO:0005524">
    <property type="term" value="F:ATP binding"/>
    <property type="evidence" value="ECO:0007669"/>
    <property type="project" value="UniProtKB-KW"/>
</dbReference>
<keyword evidence="1" id="KW-0808">Transferase</keyword>
<feature type="domain" description="Protein kinase" evidence="5">
    <location>
        <begin position="14"/>
        <end position="123"/>
    </location>
</feature>
<dbReference type="InterPro" id="IPR051343">
    <property type="entry name" value="G-type_lectin_kinases/EP1-like"/>
</dbReference>
<dbReference type="Pfam" id="PF07714">
    <property type="entry name" value="PK_Tyr_Ser-Thr"/>
    <property type="match status" value="1"/>
</dbReference>
<evidence type="ECO:0000313" key="7">
    <source>
        <dbReference type="Proteomes" id="UP001459277"/>
    </source>
</evidence>
<gene>
    <name evidence="6" type="ORF">SO802_001288</name>
</gene>
<keyword evidence="7" id="KW-1185">Reference proteome</keyword>
<dbReference type="PANTHER" id="PTHR47976:SF30">
    <property type="entry name" value="RECEPTOR-LIKE SERINE_THREONINE-PROTEIN KINASE"/>
    <property type="match status" value="1"/>
</dbReference>
<dbReference type="SUPFAM" id="SSF56112">
    <property type="entry name" value="Protein kinase-like (PK-like)"/>
    <property type="match status" value="1"/>
</dbReference>
<dbReference type="InterPro" id="IPR000719">
    <property type="entry name" value="Prot_kinase_dom"/>
</dbReference>
<dbReference type="EMBL" id="JAZDWU010000001">
    <property type="protein sequence ID" value="KAL0014219.1"/>
    <property type="molecule type" value="Genomic_DNA"/>
</dbReference>
<evidence type="ECO:0000256" key="1">
    <source>
        <dbReference type="ARBA" id="ARBA00022679"/>
    </source>
</evidence>
<comment type="caution">
    <text evidence="6">The sequence shown here is derived from an EMBL/GenBank/DDBJ whole genome shotgun (WGS) entry which is preliminary data.</text>
</comment>
<evidence type="ECO:0000256" key="2">
    <source>
        <dbReference type="ARBA" id="ARBA00022729"/>
    </source>
</evidence>
<dbReference type="InterPro" id="IPR011009">
    <property type="entry name" value="Kinase-like_dom_sf"/>
</dbReference>
<proteinExistence type="predicted"/>
<name>A0AAW2DVS5_9ROSI</name>